<dbReference type="Pfam" id="PF20978">
    <property type="entry name" value="Gta3"/>
    <property type="match status" value="1"/>
</dbReference>
<protein>
    <recommendedName>
        <fullName evidence="2">Glutamyl-tRNA amidotransferase complex subunit Gta3 domain-containing protein</fullName>
    </recommendedName>
</protein>
<dbReference type="OrthoDB" id="5522061at2759"/>
<dbReference type="GO" id="GO:0006450">
    <property type="term" value="P:regulation of translational fidelity"/>
    <property type="evidence" value="ECO:0007669"/>
    <property type="project" value="InterPro"/>
</dbReference>
<proteinExistence type="predicted"/>
<dbReference type="PANTHER" id="PTHR15004:SF0">
    <property type="entry name" value="GLUTAMYL-TRNA(GLN) AMIDOTRANSFERASE SUBUNIT C, MITOCHONDRIAL"/>
    <property type="match status" value="1"/>
</dbReference>
<dbReference type="GO" id="GO:0070681">
    <property type="term" value="P:glutaminyl-tRNAGln biosynthesis via transamidation"/>
    <property type="evidence" value="ECO:0007669"/>
    <property type="project" value="TreeGrafter"/>
</dbReference>
<name>A0A124GQF5_PENFR</name>
<accession>A0A124GQF5</accession>
<evidence type="ECO:0000259" key="2">
    <source>
        <dbReference type="Pfam" id="PF20978"/>
    </source>
</evidence>
<comment type="caution">
    <text evidence="3">The sequence shown here is derived from an EMBL/GenBank/DDBJ whole genome shotgun (WGS) entry which is preliminary data.</text>
</comment>
<dbReference type="AlphaFoldDB" id="A0A124GQF5"/>
<evidence type="ECO:0000313" key="4">
    <source>
        <dbReference type="Proteomes" id="UP000055045"/>
    </source>
</evidence>
<keyword evidence="4" id="KW-1185">Reference proteome</keyword>
<dbReference type="PANTHER" id="PTHR15004">
    <property type="entry name" value="GLUTAMYL-TRNA(GLN) AMIDOTRANSFERASE SUBUNIT C, MITOCHONDRIAL"/>
    <property type="match status" value="1"/>
</dbReference>
<dbReference type="GO" id="GO:0005739">
    <property type="term" value="C:mitochondrion"/>
    <property type="evidence" value="ECO:0007669"/>
    <property type="project" value="TreeGrafter"/>
</dbReference>
<dbReference type="EMBL" id="LLXE01000321">
    <property type="protein sequence ID" value="KUM57951.1"/>
    <property type="molecule type" value="Genomic_DNA"/>
</dbReference>
<feature type="region of interest" description="Disordered" evidence="1">
    <location>
        <begin position="148"/>
        <end position="176"/>
    </location>
</feature>
<evidence type="ECO:0000313" key="3">
    <source>
        <dbReference type="EMBL" id="KUM57951.1"/>
    </source>
</evidence>
<dbReference type="GO" id="GO:0032543">
    <property type="term" value="P:mitochondrial translation"/>
    <property type="evidence" value="ECO:0007669"/>
    <property type="project" value="TreeGrafter"/>
</dbReference>
<evidence type="ECO:0000256" key="1">
    <source>
        <dbReference type="SAM" id="MobiDB-lite"/>
    </source>
</evidence>
<dbReference type="GO" id="GO:0030956">
    <property type="term" value="C:glutamyl-tRNA(Gln) amidotransferase complex"/>
    <property type="evidence" value="ECO:0007669"/>
    <property type="project" value="TreeGrafter"/>
</dbReference>
<organism evidence="3 4">
    <name type="scientific">Penicillium freii</name>
    <dbReference type="NCBI Taxonomy" id="48697"/>
    <lineage>
        <taxon>Eukaryota</taxon>
        <taxon>Fungi</taxon>
        <taxon>Dikarya</taxon>
        <taxon>Ascomycota</taxon>
        <taxon>Pezizomycotina</taxon>
        <taxon>Eurotiomycetes</taxon>
        <taxon>Eurotiomycetidae</taxon>
        <taxon>Eurotiales</taxon>
        <taxon>Aspergillaceae</taxon>
        <taxon>Penicillium</taxon>
    </lineage>
</organism>
<gene>
    <name evidence="3" type="ORF">ACN42_g9219</name>
</gene>
<reference evidence="3 4" key="1">
    <citation type="submission" date="2015-10" db="EMBL/GenBank/DDBJ databases">
        <title>Genome sequencing of Penicillium freii.</title>
        <authorList>
            <person name="Nguyen H.D."/>
            <person name="Visagie C.M."/>
            <person name="Seifert K.A."/>
        </authorList>
    </citation>
    <scope>NUCLEOTIDE SEQUENCE [LARGE SCALE GENOMIC DNA]</scope>
    <source>
        <strain evidence="3 4">DAOM 242723</strain>
    </source>
</reference>
<sequence length="191" mass="21167">MTPLRTTARLSKSLRPCPSRLNTTFSRFYSSEKSDSADIEFILGAPNWSVRSLLPNPASKPPPSITPKQLHHLLRISALPQPINQEEEQSMLDTLESQIHFVKEIQLVDTTGVAPLARIRDESPAAIQEETIGIEKLKEALAKEKVSGRRGKIQRIPGEKNDRPDGTAWDGNALGSATKTKGKYFVVEIDN</sequence>
<feature type="domain" description="Glutamyl-tRNA amidotransferase complex subunit Gta3" evidence="2">
    <location>
        <begin position="59"/>
        <end position="116"/>
    </location>
</feature>
<dbReference type="Proteomes" id="UP000055045">
    <property type="component" value="Unassembled WGS sequence"/>
</dbReference>
<dbReference type="InterPro" id="IPR049545">
    <property type="entry name" value="Gta3_dom"/>
</dbReference>
<dbReference type="InterPro" id="IPR003837">
    <property type="entry name" value="GatC"/>
</dbReference>